<dbReference type="Gene3D" id="3.30.450.40">
    <property type="match status" value="2"/>
</dbReference>
<evidence type="ECO:0000259" key="5">
    <source>
        <dbReference type="Pfam" id="PF02518"/>
    </source>
</evidence>
<dbReference type="InterPro" id="IPR036890">
    <property type="entry name" value="HATPase_C_sf"/>
</dbReference>
<feature type="domain" description="Signal transduction histidine kinase subgroup 3 dimerisation and phosphoacceptor" evidence="6">
    <location>
        <begin position="297"/>
        <end position="358"/>
    </location>
</feature>
<feature type="compositionally biased region" description="Low complexity" evidence="4">
    <location>
        <begin position="52"/>
        <end position="61"/>
    </location>
</feature>
<keyword evidence="1" id="KW-0808">Transferase</keyword>
<protein>
    <recommendedName>
        <fullName evidence="9">Histidine kinase</fullName>
    </recommendedName>
</protein>
<evidence type="ECO:0000259" key="6">
    <source>
        <dbReference type="Pfam" id="PF07730"/>
    </source>
</evidence>
<keyword evidence="8" id="KW-1185">Reference proteome</keyword>
<accession>A0A7Y7IFQ4</accession>
<evidence type="ECO:0000256" key="4">
    <source>
        <dbReference type="SAM" id="MobiDB-lite"/>
    </source>
</evidence>
<dbReference type="InterPro" id="IPR011712">
    <property type="entry name" value="Sig_transdc_His_kin_sub3_dim/P"/>
</dbReference>
<dbReference type="Proteomes" id="UP000543556">
    <property type="component" value="Unassembled WGS sequence"/>
</dbReference>
<keyword evidence="3" id="KW-0902">Two-component regulatory system</keyword>
<sequence>MDASTHMVQTPGIGSGGAVGTGLEKCLRRILGSAMALTGAAQGEIRYQDAGQGASGSVSAGADGGHMAGVRPQDGPMLDIPLAAGGDALGSLHLAKRAGAAPFGSADEEIAVELAAVAGVAVESARLQGQVVARERWIDVTSQLTASLMAAAPSANPFTVIADHVAAATKASCAAALIGADSDEPFPASLHDGSPSMQRIGGPLLAKVAKGLPRSAARLDEELLGATTLPAGPALMAELSARHGTLGVFVVVRDPGAPQFSALDQEMLQRFASHAALVIEHLLAQQTLQVRAVHEDRRRIARNLHDLVIQHLFGVGLGLQALSARIQPVNAAAEVASYVDQIDGTIRDIRRSIFALNQPIDDGIGLRSRILNVVTATPFSFEPRVYFDGPVDSAIPDRIHHDILASLGEMLSNAIRHARACSVDVTVSVDLNARRVVLRVRDDGVGWAGPLVAGSGTGNLADRARRLNGTCHVSLAEGGGTQMEWSVPLQGSDASAIDGDPVSGG</sequence>
<dbReference type="GO" id="GO:0000155">
    <property type="term" value="F:phosphorelay sensor kinase activity"/>
    <property type="evidence" value="ECO:0007669"/>
    <property type="project" value="InterPro"/>
</dbReference>
<evidence type="ECO:0000256" key="2">
    <source>
        <dbReference type="ARBA" id="ARBA00022777"/>
    </source>
</evidence>
<keyword evidence="2" id="KW-0418">Kinase</keyword>
<dbReference type="GO" id="GO:0046983">
    <property type="term" value="F:protein dimerization activity"/>
    <property type="evidence" value="ECO:0007669"/>
    <property type="project" value="InterPro"/>
</dbReference>
<dbReference type="SUPFAM" id="SSF55874">
    <property type="entry name" value="ATPase domain of HSP90 chaperone/DNA topoisomerase II/histidine kinase"/>
    <property type="match status" value="1"/>
</dbReference>
<feature type="domain" description="Histidine kinase/HSP90-like ATPase" evidence="5">
    <location>
        <begin position="407"/>
        <end position="490"/>
    </location>
</feature>
<organism evidence="7 8">
    <name type="scientific">Arthrobacter wenxiniae</name>
    <dbReference type="NCBI Taxonomy" id="2713570"/>
    <lineage>
        <taxon>Bacteria</taxon>
        <taxon>Bacillati</taxon>
        <taxon>Actinomycetota</taxon>
        <taxon>Actinomycetes</taxon>
        <taxon>Micrococcales</taxon>
        <taxon>Micrococcaceae</taxon>
        <taxon>Arthrobacter</taxon>
    </lineage>
</organism>
<dbReference type="RefSeq" id="WP_176634400.1">
    <property type="nucleotide sequence ID" value="NZ_JAAMFM010000007.1"/>
</dbReference>
<dbReference type="AlphaFoldDB" id="A0A7Y7IFQ4"/>
<reference evidence="7 8" key="1">
    <citation type="submission" date="2020-02" db="EMBL/GenBank/DDBJ databases">
        <title>Genome sequence of strain AETb3-4.</title>
        <authorList>
            <person name="Gao J."/>
            <person name="Zhang X."/>
        </authorList>
    </citation>
    <scope>NUCLEOTIDE SEQUENCE [LARGE SCALE GENOMIC DNA]</scope>
    <source>
        <strain evidence="7 8">AETb3-4</strain>
    </source>
</reference>
<evidence type="ECO:0000313" key="8">
    <source>
        <dbReference type="Proteomes" id="UP000543556"/>
    </source>
</evidence>
<dbReference type="Gene3D" id="3.30.565.10">
    <property type="entry name" value="Histidine kinase-like ATPase, C-terminal domain"/>
    <property type="match status" value="1"/>
</dbReference>
<dbReference type="Pfam" id="PF07730">
    <property type="entry name" value="HisKA_3"/>
    <property type="match status" value="1"/>
</dbReference>
<dbReference type="EMBL" id="JAAMFM010000007">
    <property type="protein sequence ID" value="NVM94668.1"/>
    <property type="molecule type" value="Genomic_DNA"/>
</dbReference>
<evidence type="ECO:0008006" key="9">
    <source>
        <dbReference type="Google" id="ProtNLM"/>
    </source>
</evidence>
<dbReference type="CDD" id="cd16917">
    <property type="entry name" value="HATPase_UhpB-NarQ-NarX-like"/>
    <property type="match status" value="1"/>
</dbReference>
<dbReference type="Pfam" id="PF02518">
    <property type="entry name" value="HATPase_c"/>
    <property type="match status" value="1"/>
</dbReference>
<name>A0A7Y7IFQ4_9MICC</name>
<dbReference type="InterPro" id="IPR029016">
    <property type="entry name" value="GAF-like_dom_sf"/>
</dbReference>
<dbReference type="InterPro" id="IPR003594">
    <property type="entry name" value="HATPase_dom"/>
</dbReference>
<gene>
    <name evidence="7" type="ORF">G6034_07040</name>
</gene>
<dbReference type="InterPro" id="IPR050482">
    <property type="entry name" value="Sensor_HK_TwoCompSys"/>
</dbReference>
<feature type="region of interest" description="Disordered" evidence="4">
    <location>
        <begin position="52"/>
        <end position="73"/>
    </location>
</feature>
<evidence type="ECO:0000313" key="7">
    <source>
        <dbReference type="EMBL" id="NVM94668.1"/>
    </source>
</evidence>
<comment type="caution">
    <text evidence="7">The sequence shown here is derived from an EMBL/GenBank/DDBJ whole genome shotgun (WGS) entry which is preliminary data.</text>
</comment>
<evidence type="ECO:0000256" key="3">
    <source>
        <dbReference type="ARBA" id="ARBA00023012"/>
    </source>
</evidence>
<dbReference type="PANTHER" id="PTHR24421:SF56">
    <property type="entry name" value="OXYGEN SENSOR HISTIDINE KINASE RESPONSE REGULATOR DOST"/>
    <property type="match status" value="1"/>
</dbReference>
<dbReference type="PANTHER" id="PTHR24421">
    <property type="entry name" value="NITRATE/NITRITE SENSOR PROTEIN NARX-RELATED"/>
    <property type="match status" value="1"/>
</dbReference>
<dbReference type="SUPFAM" id="SSF55781">
    <property type="entry name" value="GAF domain-like"/>
    <property type="match status" value="2"/>
</dbReference>
<proteinExistence type="predicted"/>
<dbReference type="Gene3D" id="1.20.5.1930">
    <property type="match status" value="1"/>
</dbReference>
<evidence type="ECO:0000256" key="1">
    <source>
        <dbReference type="ARBA" id="ARBA00022679"/>
    </source>
</evidence>
<dbReference type="GO" id="GO:0016020">
    <property type="term" value="C:membrane"/>
    <property type="evidence" value="ECO:0007669"/>
    <property type="project" value="InterPro"/>
</dbReference>